<accession>A0AAU7QS55</accession>
<dbReference type="EMBL" id="CP157895">
    <property type="protein sequence ID" value="XBT18532.1"/>
    <property type="molecule type" value="Genomic_DNA"/>
</dbReference>
<sequence length="120" mass="14789">MYNILLNKYYLKYLKLYKKNKKYLLYYQYNLMKKKLLLLLNNNNIKKNKKRIGILINFFKIKNIIKKKKNLNYNKLNLILRKNYNNIGNIHILNIILNKIINIFLKLGYLLYEDNEIKNK</sequence>
<organism evidence="1">
    <name type="scientific">Candidatus Shikimatogenerans sp. Tder</name>
    <dbReference type="NCBI Taxonomy" id="3158566"/>
    <lineage>
        <taxon>Bacteria</taxon>
        <taxon>Pseudomonadati</taxon>
        <taxon>Bacteroidota</taxon>
        <taxon>Flavobacteriia</taxon>
        <taxon>Flavobacteriales</taxon>
        <taxon>Candidatus Shikimatogenerans</taxon>
    </lineage>
</organism>
<dbReference type="AlphaFoldDB" id="A0AAU7QS55"/>
<name>A0AAU7QS55_9FLAO</name>
<reference evidence="1" key="1">
    <citation type="submission" date="2024-06" db="EMBL/GenBank/DDBJ databases">
        <title>Diversity, functionality, and evolutionary history of bacterial symbionts in false click beetles (Coleoptera, Throscidae).</title>
        <authorList>
            <person name="Wierz J.C."/>
            <person name="Malm H."/>
            <person name="Kaltenpoth M."/>
            <person name="Engl T."/>
        </authorList>
    </citation>
    <scope>NUCLEOTIDE SEQUENCE</scope>
    <source>
        <strain evidence="1">Tder</strain>
    </source>
</reference>
<gene>
    <name evidence="1" type="ORF">ABNO82_00225</name>
</gene>
<protein>
    <submittedName>
        <fullName evidence="1">Uncharacterized protein</fullName>
    </submittedName>
</protein>
<evidence type="ECO:0000313" key="1">
    <source>
        <dbReference type="EMBL" id="XBT18532.1"/>
    </source>
</evidence>
<proteinExistence type="predicted"/>